<accession>A0ABQ9V8E3</accession>
<reference evidence="2 3" key="1">
    <citation type="submission" date="2023-05" db="EMBL/GenBank/DDBJ databases">
        <title>B98-5 Cell Line De Novo Hybrid Assembly: An Optical Mapping Approach.</title>
        <authorList>
            <person name="Kananen K."/>
            <person name="Auerbach J.A."/>
            <person name="Kautto E."/>
            <person name="Blachly J.S."/>
        </authorList>
    </citation>
    <scope>NUCLEOTIDE SEQUENCE [LARGE SCALE GENOMIC DNA]</scope>
    <source>
        <strain evidence="2">B95-8</strain>
        <tissue evidence="2">Cell line</tissue>
    </source>
</reference>
<name>A0ABQ9V8E3_SAGOE</name>
<feature type="region of interest" description="Disordered" evidence="1">
    <location>
        <begin position="1"/>
        <end position="34"/>
    </location>
</feature>
<feature type="non-terminal residue" evidence="2">
    <location>
        <position position="97"/>
    </location>
</feature>
<comment type="caution">
    <text evidence="2">The sequence shown here is derived from an EMBL/GenBank/DDBJ whole genome shotgun (WGS) entry which is preliminary data.</text>
</comment>
<organism evidence="2 3">
    <name type="scientific">Saguinus oedipus</name>
    <name type="common">Cotton-top tamarin</name>
    <name type="synonym">Oedipomidas oedipus</name>
    <dbReference type="NCBI Taxonomy" id="9490"/>
    <lineage>
        <taxon>Eukaryota</taxon>
        <taxon>Metazoa</taxon>
        <taxon>Chordata</taxon>
        <taxon>Craniata</taxon>
        <taxon>Vertebrata</taxon>
        <taxon>Euteleostomi</taxon>
        <taxon>Mammalia</taxon>
        <taxon>Eutheria</taxon>
        <taxon>Euarchontoglires</taxon>
        <taxon>Primates</taxon>
        <taxon>Haplorrhini</taxon>
        <taxon>Platyrrhini</taxon>
        <taxon>Cebidae</taxon>
        <taxon>Callitrichinae</taxon>
        <taxon>Saguinus</taxon>
    </lineage>
</organism>
<dbReference type="Proteomes" id="UP001266305">
    <property type="component" value="Unassembled WGS sequence"/>
</dbReference>
<feature type="non-terminal residue" evidence="2">
    <location>
        <position position="1"/>
    </location>
</feature>
<keyword evidence="3" id="KW-1185">Reference proteome</keyword>
<sequence length="97" mass="10316">FYPLQGELPGETGNHSVPPSESCPDMPTSTPHTGVGDTAAHGCLLLVLCQFPISAKTQAPVSVWTSQNLFCVLQLHGHTGKVSNLLLFRKRSASSSQ</sequence>
<protein>
    <submittedName>
        <fullName evidence="2">Uncharacterized protein</fullName>
    </submittedName>
</protein>
<proteinExistence type="predicted"/>
<evidence type="ECO:0000313" key="3">
    <source>
        <dbReference type="Proteomes" id="UP001266305"/>
    </source>
</evidence>
<gene>
    <name evidence="2" type="ORF">P7K49_014974</name>
</gene>
<evidence type="ECO:0000256" key="1">
    <source>
        <dbReference type="SAM" id="MobiDB-lite"/>
    </source>
</evidence>
<dbReference type="EMBL" id="JASSZA010000007">
    <property type="protein sequence ID" value="KAK2105460.1"/>
    <property type="molecule type" value="Genomic_DNA"/>
</dbReference>
<evidence type="ECO:0000313" key="2">
    <source>
        <dbReference type="EMBL" id="KAK2105460.1"/>
    </source>
</evidence>